<evidence type="ECO:0000313" key="4">
    <source>
        <dbReference type="Proteomes" id="UP000266861"/>
    </source>
</evidence>
<keyword evidence="1" id="KW-0880">Kelch repeat</keyword>
<reference evidence="3 4" key="1">
    <citation type="submission" date="2018-08" db="EMBL/GenBank/DDBJ databases">
        <title>Genome and evolution of the arbuscular mycorrhizal fungus Diversispora epigaea (formerly Glomus versiforme) and its bacterial endosymbionts.</title>
        <authorList>
            <person name="Sun X."/>
            <person name="Fei Z."/>
            <person name="Harrison M."/>
        </authorList>
    </citation>
    <scope>NUCLEOTIDE SEQUENCE [LARGE SCALE GENOMIC DNA]</scope>
    <source>
        <strain evidence="3 4">IT104</strain>
    </source>
</reference>
<gene>
    <name evidence="3" type="ORF">Glove_21g244</name>
</gene>
<sequence length="468" mass="52840">MSIFSPDTKIGFIKLFNSSSSSLFNSSKKVYDAVQQNSYLIMNIKYNSCPPRLAAHSTALINKKLYFIGGDDSITDDHNSFFYLDLNQYFDVQSLPYVVLNVTPVGILLASACVGGANNDTIFVFGGTNSVENPSQITDKLINTYNTASKEWSTPQIEGEPIRRRNIQAVIDAKGKMYIFGGFNSLEDYTTTYFKDMIIFDTITFTYSSGSTIDGPLSMSGYTATLLPNGIIMYIGGLAQNYTIISIKNIIMYDINENSWNYTTAKSPKDIEDRSYHSAVLTNDCIICYGGVERFYATVSPSLIVLNTTSFEWSFKEDIGTNAPPRLYLHSANLVENYMIIAFGNETSSITSSRIYILDIRNYTWISYYEASLPSPPPATDQPKPLLSVGAIIGITIEEYDNDRELKQEEFLLKYNETLDNSNTNIIYSKENENNETFEKENYRTFGKYRTYIIVIDFIKGKIQRYGD</sequence>
<dbReference type="AlphaFoldDB" id="A0A397JL34"/>
<dbReference type="OrthoDB" id="432528at2759"/>
<dbReference type="Gene3D" id="2.120.10.80">
    <property type="entry name" value="Kelch-type beta propeller"/>
    <property type="match status" value="2"/>
</dbReference>
<dbReference type="InterPro" id="IPR015915">
    <property type="entry name" value="Kelch-typ_b-propeller"/>
</dbReference>
<dbReference type="PANTHER" id="PTHR46093:SF18">
    <property type="entry name" value="FIBRONECTIN TYPE-III DOMAIN-CONTAINING PROTEIN"/>
    <property type="match status" value="1"/>
</dbReference>
<comment type="caution">
    <text evidence="3">The sequence shown here is derived from an EMBL/GenBank/DDBJ whole genome shotgun (WGS) entry which is preliminary data.</text>
</comment>
<dbReference type="PANTHER" id="PTHR46093">
    <property type="entry name" value="ACYL-COA-BINDING DOMAIN-CONTAINING PROTEIN 5"/>
    <property type="match status" value="1"/>
</dbReference>
<accession>A0A397JL34</accession>
<dbReference type="SUPFAM" id="SSF117281">
    <property type="entry name" value="Kelch motif"/>
    <property type="match status" value="1"/>
</dbReference>
<organism evidence="3 4">
    <name type="scientific">Diversispora epigaea</name>
    <dbReference type="NCBI Taxonomy" id="1348612"/>
    <lineage>
        <taxon>Eukaryota</taxon>
        <taxon>Fungi</taxon>
        <taxon>Fungi incertae sedis</taxon>
        <taxon>Mucoromycota</taxon>
        <taxon>Glomeromycotina</taxon>
        <taxon>Glomeromycetes</taxon>
        <taxon>Diversisporales</taxon>
        <taxon>Diversisporaceae</taxon>
        <taxon>Diversispora</taxon>
    </lineage>
</organism>
<name>A0A397JL34_9GLOM</name>
<evidence type="ECO:0008006" key="5">
    <source>
        <dbReference type="Google" id="ProtNLM"/>
    </source>
</evidence>
<keyword evidence="4" id="KW-1185">Reference proteome</keyword>
<evidence type="ECO:0000256" key="1">
    <source>
        <dbReference type="ARBA" id="ARBA00022441"/>
    </source>
</evidence>
<protein>
    <recommendedName>
        <fullName evidence="5">Galactose oxidase</fullName>
    </recommendedName>
</protein>
<proteinExistence type="predicted"/>
<dbReference type="EMBL" id="PQFF01000019">
    <property type="protein sequence ID" value="RHZ88641.1"/>
    <property type="molecule type" value="Genomic_DNA"/>
</dbReference>
<evidence type="ECO:0000313" key="3">
    <source>
        <dbReference type="EMBL" id="RHZ88641.1"/>
    </source>
</evidence>
<evidence type="ECO:0000256" key="2">
    <source>
        <dbReference type="ARBA" id="ARBA00022737"/>
    </source>
</evidence>
<dbReference type="Pfam" id="PF24681">
    <property type="entry name" value="Kelch_KLHDC2_KLHL20_DRC7"/>
    <property type="match status" value="1"/>
</dbReference>
<keyword evidence="2" id="KW-0677">Repeat</keyword>
<dbReference type="Proteomes" id="UP000266861">
    <property type="component" value="Unassembled WGS sequence"/>
</dbReference>